<evidence type="ECO:0000313" key="11">
    <source>
        <dbReference type="Proteomes" id="UP000051621"/>
    </source>
</evidence>
<dbReference type="InterPro" id="IPR011006">
    <property type="entry name" value="CheY-like_superfamily"/>
</dbReference>
<evidence type="ECO:0000259" key="8">
    <source>
        <dbReference type="PROSITE" id="PS50110"/>
    </source>
</evidence>
<dbReference type="PROSITE" id="PS51755">
    <property type="entry name" value="OMPR_PHOB"/>
    <property type="match status" value="1"/>
</dbReference>
<name>A0A0R1M8N8_9LACO</name>
<feature type="domain" description="OmpR/PhoB-type" evidence="9">
    <location>
        <begin position="122"/>
        <end position="220"/>
    </location>
</feature>
<dbReference type="EMBL" id="AZEF01000027">
    <property type="protein sequence ID" value="KRL01114.1"/>
    <property type="molecule type" value="Genomic_DNA"/>
</dbReference>
<dbReference type="Gene3D" id="3.40.50.2300">
    <property type="match status" value="1"/>
</dbReference>
<dbReference type="InterPro" id="IPR001867">
    <property type="entry name" value="OmpR/PhoB-type_DNA-bd"/>
</dbReference>
<dbReference type="SMART" id="SM00448">
    <property type="entry name" value="REC"/>
    <property type="match status" value="1"/>
</dbReference>
<keyword evidence="11" id="KW-1185">Reference proteome</keyword>
<feature type="DNA-binding region" description="OmpR/PhoB-type" evidence="7">
    <location>
        <begin position="122"/>
        <end position="220"/>
    </location>
</feature>
<evidence type="ECO:0000256" key="3">
    <source>
        <dbReference type="ARBA" id="ARBA00023015"/>
    </source>
</evidence>
<dbReference type="Proteomes" id="UP000051621">
    <property type="component" value="Unassembled WGS sequence"/>
</dbReference>
<dbReference type="GO" id="GO:0005829">
    <property type="term" value="C:cytosol"/>
    <property type="evidence" value="ECO:0007669"/>
    <property type="project" value="TreeGrafter"/>
</dbReference>
<dbReference type="GO" id="GO:0006355">
    <property type="term" value="P:regulation of DNA-templated transcription"/>
    <property type="evidence" value="ECO:0007669"/>
    <property type="project" value="InterPro"/>
</dbReference>
<organism evidence="10 11">
    <name type="scientific">Liquorilactobacillus capillatus DSM 19910</name>
    <dbReference type="NCBI Taxonomy" id="1423731"/>
    <lineage>
        <taxon>Bacteria</taxon>
        <taxon>Bacillati</taxon>
        <taxon>Bacillota</taxon>
        <taxon>Bacilli</taxon>
        <taxon>Lactobacillales</taxon>
        <taxon>Lactobacillaceae</taxon>
        <taxon>Liquorilactobacillus</taxon>
    </lineage>
</organism>
<dbReference type="InterPro" id="IPR039420">
    <property type="entry name" value="WalR-like"/>
</dbReference>
<dbReference type="STRING" id="1423731.FC81_GL001253"/>
<sequence length="221" mass="25102">MIEDDESILSSLKKELRKWQYQVKEVSDWQNIMQEFSNFAADLVLMDITLPTYDGFYWTARIRNISTVPIIFMSAAEMDPNAVRAIATGADDYITKPFSSAVLISKIQAILRRVSSEADLQEKVITVKDCQLNVLTNSLSCAGQTVRLTPTEGIMMKLLLLNLNKTISKERLMQNIWQGGLFITENALNVNLSRLRNKLDVVALKENLITERGHGYRLVMQ</sequence>
<gene>
    <name evidence="10" type="ORF">FC81_GL001253</name>
</gene>
<evidence type="ECO:0000256" key="7">
    <source>
        <dbReference type="PROSITE-ProRule" id="PRU01091"/>
    </source>
</evidence>
<dbReference type="PATRIC" id="fig|1423731.3.peg.1286"/>
<evidence type="ECO:0000256" key="1">
    <source>
        <dbReference type="ARBA" id="ARBA00022553"/>
    </source>
</evidence>
<evidence type="ECO:0000313" key="10">
    <source>
        <dbReference type="EMBL" id="KRL01114.1"/>
    </source>
</evidence>
<proteinExistence type="predicted"/>
<dbReference type="InterPro" id="IPR001789">
    <property type="entry name" value="Sig_transdc_resp-reg_receiver"/>
</dbReference>
<comment type="caution">
    <text evidence="10">The sequence shown here is derived from an EMBL/GenBank/DDBJ whole genome shotgun (WGS) entry which is preliminary data.</text>
</comment>
<evidence type="ECO:0000259" key="9">
    <source>
        <dbReference type="PROSITE" id="PS51755"/>
    </source>
</evidence>
<evidence type="ECO:0000256" key="6">
    <source>
        <dbReference type="PROSITE-ProRule" id="PRU00169"/>
    </source>
</evidence>
<dbReference type="SUPFAM" id="SSF46894">
    <property type="entry name" value="C-terminal effector domain of the bipartite response regulators"/>
    <property type="match status" value="1"/>
</dbReference>
<dbReference type="InterPro" id="IPR016032">
    <property type="entry name" value="Sig_transdc_resp-reg_C-effctor"/>
</dbReference>
<dbReference type="Pfam" id="PF00072">
    <property type="entry name" value="Response_reg"/>
    <property type="match status" value="1"/>
</dbReference>
<dbReference type="PANTHER" id="PTHR48111:SF43">
    <property type="entry name" value="STAGE 0 SPORULATION PROTEIN A HOMOLOG"/>
    <property type="match status" value="1"/>
</dbReference>
<evidence type="ECO:0000256" key="4">
    <source>
        <dbReference type="ARBA" id="ARBA00023125"/>
    </source>
</evidence>
<evidence type="ECO:0000256" key="5">
    <source>
        <dbReference type="ARBA" id="ARBA00023163"/>
    </source>
</evidence>
<dbReference type="AlphaFoldDB" id="A0A0R1M8N8"/>
<keyword evidence="3" id="KW-0805">Transcription regulation</keyword>
<keyword evidence="5" id="KW-0804">Transcription</keyword>
<protein>
    <submittedName>
        <fullName evidence="10">Response regulator protein GraR</fullName>
    </submittedName>
</protein>
<dbReference type="SMART" id="SM00862">
    <property type="entry name" value="Trans_reg_C"/>
    <property type="match status" value="1"/>
</dbReference>
<dbReference type="PANTHER" id="PTHR48111">
    <property type="entry name" value="REGULATOR OF RPOS"/>
    <property type="match status" value="1"/>
</dbReference>
<dbReference type="SUPFAM" id="SSF52172">
    <property type="entry name" value="CheY-like"/>
    <property type="match status" value="1"/>
</dbReference>
<keyword evidence="1 6" id="KW-0597">Phosphoprotein</keyword>
<dbReference type="Gene3D" id="1.10.10.10">
    <property type="entry name" value="Winged helix-like DNA-binding domain superfamily/Winged helix DNA-binding domain"/>
    <property type="match status" value="1"/>
</dbReference>
<dbReference type="GO" id="GO:0000156">
    <property type="term" value="F:phosphorelay response regulator activity"/>
    <property type="evidence" value="ECO:0007669"/>
    <property type="project" value="TreeGrafter"/>
</dbReference>
<dbReference type="GO" id="GO:0032993">
    <property type="term" value="C:protein-DNA complex"/>
    <property type="evidence" value="ECO:0007669"/>
    <property type="project" value="TreeGrafter"/>
</dbReference>
<dbReference type="GO" id="GO:0000976">
    <property type="term" value="F:transcription cis-regulatory region binding"/>
    <property type="evidence" value="ECO:0007669"/>
    <property type="project" value="TreeGrafter"/>
</dbReference>
<keyword evidence="4 7" id="KW-0238">DNA-binding</keyword>
<dbReference type="InterPro" id="IPR036388">
    <property type="entry name" value="WH-like_DNA-bd_sf"/>
</dbReference>
<keyword evidence="2" id="KW-0902">Two-component regulatory system</keyword>
<dbReference type="Gene3D" id="6.10.250.690">
    <property type="match status" value="1"/>
</dbReference>
<dbReference type="PROSITE" id="PS50110">
    <property type="entry name" value="RESPONSE_REGULATORY"/>
    <property type="match status" value="1"/>
</dbReference>
<reference evidence="10 11" key="1">
    <citation type="journal article" date="2015" name="Genome Announc.">
        <title>Expanding the biotechnology potential of lactobacilli through comparative genomics of 213 strains and associated genera.</title>
        <authorList>
            <person name="Sun Z."/>
            <person name="Harris H.M."/>
            <person name="McCann A."/>
            <person name="Guo C."/>
            <person name="Argimon S."/>
            <person name="Zhang W."/>
            <person name="Yang X."/>
            <person name="Jeffery I.B."/>
            <person name="Cooney J.C."/>
            <person name="Kagawa T.F."/>
            <person name="Liu W."/>
            <person name="Song Y."/>
            <person name="Salvetti E."/>
            <person name="Wrobel A."/>
            <person name="Rasinkangas P."/>
            <person name="Parkhill J."/>
            <person name="Rea M.C."/>
            <person name="O'Sullivan O."/>
            <person name="Ritari J."/>
            <person name="Douillard F.P."/>
            <person name="Paul Ross R."/>
            <person name="Yang R."/>
            <person name="Briner A.E."/>
            <person name="Felis G.E."/>
            <person name="de Vos W.M."/>
            <person name="Barrangou R."/>
            <person name="Klaenhammer T.R."/>
            <person name="Caufield P.W."/>
            <person name="Cui Y."/>
            <person name="Zhang H."/>
            <person name="O'Toole P.W."/>
        </authorList>
    </citation>
    <scope>NUCLEOTIDE SEQUENCE [LARGE SCALE GENOMIC DNA]</scope>
    <source>
        <strain evidence="10 11">DSM 19910</strain>
    </source>
</reference>
<dbReference type="Pfam" id="PF00486">
    <property type="entry name" value="Trans_reg_C"/>
    <property type="match status" value="1"/>
</dbReference>
<evidence type="ECO:0000256" key="2">
    <source>
        <dbReference type="ARBA" id="ARBA00023012"/>
    </source>
</evidence>
<feature type="domain" description="Response regulatory" evidence="8">
    <location>
        <begin position="1"/>
        <end position="111"/>
    </location>
</feature>
<feature type="modified residue" description="4-aspartylphosphate" evidence="6">
    <location>
        <position position="47"/>
    </location>
</feature>
<dbReference type="CDD" id="cd00383">
    <property type="entry name" value="trans_reg_C"/>
    <property type="match status" value="1"/>
</dbReference>
<accession>A0A0R1M8N8</accession>